<reference evidence="1 2" key="1">
    <citation type="submission" date="2022-03" db="EMBL/GenBank/DDBJ databases">
        <authorList>
            <person name="Macdonald S."/>
            <person name="Ahmed S."/>
            <person name="Newling K."/>
        </authorList>
    </citation>
    <scope>NUCLEOTIDE SEQUENCE [LARGE SCALE GENOMIC DNA]</scope>
</reference>
<comment type="caution">
    <text evidence="1">The sequence shown here is derived from an EMBL/GenBank/DDBJ whole genome shotgun (WGS) entry which is preliminary data.</text>
</comment>
<protein>
    <submittedName>
        <fullName evidence="1">Uncharacterized protein</fullName>
    </submittedName>
</protein>
<accession>A0ABC8KG34</accession>
<dbReference type="AlphaFoldDB" id="A0ABC8KG34"/>
<dbReference type="EMBL" id="CAKOAT010231821">
    <property type="protein sequence ID" value="CAH8357498.1"/>
    <property type="molecule type" value="Genomic_DNA"/>
</dbReference>
<dbReference type="Proteomes" id="UP001642260">
    <property type="component" value="Unassembled WGS sequence"/>
</dbReference>
<name>A0ABC8KG34_ERUVS</name>
<evidence type="ECO:0000313" key="1">
    <source>
        <dbReference type="EMBL" id="CAH8357498.1"/>
    </source>
</evidence>
<keyword evidence="2" id="KW-1185">Reference proteome</keyword>
<gene>
    <name evidence="1" type="ORF">ERUC_LOCUS23253</name>
</gene>
<proteinExistence type="predicted"/>
<sequence>MASSRDLKMKDPVVEDLCYEGVKAKHVEEVEVEKLNAKIEVINQVEKLFGQIKEKERLEEKLKLAQQMMAHVKVSPYPDWCNLSESWLYD</sequence>
<organism evidence="1 2">
    <name type="scientific">Eruca vesicaria subsp. sativa</name>
    <name type="common">Garden rocket</name>
    <name type="synonym">Eruca sativa</name>
    <dbReference type="NCBI Taxonomy" id="29727"/>
    <lineage>
        <taxon>Eukaryota</taxon>
        <taxon>Viridiplantae</taxon>
        <taxon>Streptophyta</taxon>
        <taxon>Embryophyta</taxon>
        <taxon>Tracheophyta</taxon>
        <taxon>Spermatophyta</taxon>
        <taxon>Magnoliopsida</taxon>
        <taxon>eudicotyledons</taxon>
        <taxon>Gunneridae</taxon>
        <taxon>Pentapetalae</taxon>
        <taxon>rosids</taxon>
        <taxon>malvids</taxon>
        <taxon>Brassicales</taxon>
        <taxon>Brassicaceae</taxon>
        <taxon>Brassiceae</taxon>
        <taxon>Eruca</taxon>
    </lineage>
</organism>
<evidence type="ECO:0000313" key="2">
    <source>
        <dbReference type="Proteomes" id="UP001642260"/>
    </source>
</evidence>